<accession>A0ABV3NDT2</accession>
<dbReference type="EMBL" id="JBAGNM010000015">
    <property type="protein sequence ID" value="MEW6955278.1"/>
    <property type="molecule type" value="Genomic_DNA"/>
</dbReference>
<keyword evidence="3" id="KW-1185">Reference proteome</keyword>
<dbReference type="NCBIfam" id="TIGR01764">
    <property type="entry name" value="excise"/>
    <property type="match status" value="1"/>
</dbReference>
<sequence length="76" mass="8386">MKTNSYTATTPSHTATGGLETVTATEAARLLAIHRNTLDRLIARGDIPAHKIGRSVRIRKTDLENYLQANTWLPTN</sequence>
<dbReference type="InterPro" id="IPR041657">
    <property type="entry name" value="HTH_17"/>
</dbReference>
<organism evidence="2 3">
    <name type="scientific">Trueperella pyogenes</name>
    <dbReference type="NCBI Taxonomy" id="1661"/>
    <lineage>
        <taxon>Bacteria</taxon>
        <taxon>Bacillati</taxon>
        <taxon>Actinomycetota</taxon>
        <taxon>Actinomycetes</taxon>
        <taxon>Actinomycetales</taxon>
        <taxon>Actinomycetaceae</taxon>
        <taxon>Trueperella</taxon>
    </lineage>
</organism>
<dbReference type="InterPro" id="IPR010093">
    <property type="entry name" value="SinI_DNA-bd"/>
</dbReference>
<dbReference type="SUPFAM" id="SSF46955">
    <property type="entry name" value="Putative DNA-binding domain"/>
    <property type="match status" value="1"/>
</dbReference>
<dbReference type="RefSeq" id="WP_367208653.1">
    <property type="nucleotide sequence ID" value="NZ_CP123417.1"/>
</dbReference>
<name>A0ABV3NDT2_9ACTO</name>
<dbReference type="Pfam" id="PF12728">
    <property type="entry name" value="HTH_17"/>
    <property type="match status" value="1"/>
</dbReference>
<proteinExistence type="predicted"/>
<evidence type="ECO:0000259" key="1">
    <source>
        <dbReference type="Pfam" id="PF12728"/>
    </source>
</evidence>
<evidence type="ECO:0000313" key="3">
    <source>
        <dbReference type="Proteomes" id="UP001555100"/>
    </source>
</evidence>
<dbReference type="InterPro" id="IPR009061">
    <property type="entry name" value="DNA-bd_dom_put_sf"/>
</dbReference>
<feature type="domain" description="Helix-turn-helix" evidence="1">
    <location>
        <begin position="22"/>
        <end position="70"/>
    </location>
</feature>
<protein>
    <submittedName>
        <fullName evidence="2">Helix-turn-helix domain-containing protein</fullName>
    </submittedName>
</protein>
<reference evidence="2 3" key="1">
    <citation type="submission" date="2024-01" db="EMBL/GenBank/DDBJ databases">
        <title>Genomic analysis and antimicrobial resistance profiles of Trueperella pyogenes isolated from domestic and wild animals.</title>
        <authorList>
            <person name="Magossi G."/>
            <person name="Gzyl K.E."/>
            <person name="Holman D.B."/>
            <person name="Amat S."/>
        </authorList>
    </citation>
    <scope>NUCLEOTIDE SEQUENCE [LARGE SCALE GENOMIC DNA]</scope>
    <source>
        <strain evidence="2 3">1494</strain>
    </source>
</reference>
<evidence type="ECO:0000313" key="2">
    <source>
        <dbReference type="EMBL" id="MEW6955278.1"/>
    </source>
</evidence>
<gene>
    <name evidence="2" type="ORF">V3M73_09645</name>
</gene>
<comment type="caution">
    <text evidence="2">The sequence shown here is derived from an EMBL/GenBank/DDBJ whole genome shotgun (WGS) entry which is preliminary data.</text>
</comment>
<dbReference type="Proteomes" id="UP001555100">
    <property type="component" value="Unassembled WGS sequence"/>
</dbReference>